<evidence type="ECO:0000256" key="2">
    <source>
        <dbReference type="ARBA" id="ARBA00022448"/>
    </source>
</evidence>
<gene>
    <name evidence="9" type="ORF">K3174_15945</name>
</gene>
<keyword evidence="9" id="KW-0675">Receptor</keyword>
<dbReference type="RefSeq" id="WP_221560430.1">
    <property type="nucleotide sequence ID" value="NZ_JAIGNO010000018.1"/>
</dbReference>
<proteinExistence type="predicted"/>
<comment type="caution">
    <text evidence="9">The sequence shown here is derived from an EMBL/GenBank/DDBJ whole genome shotgun (WGS) entry which is preliminary data.</text>
</comment>
<evidence type="ECO:0000313" key="10">
    <source>
        <dbReference type="Proteomes" id="UP000755104"/>
    </source>
</evidence>
<evidence type="ECO:0000259" key="8">
    <source>
        <dbReference type="Pfam" id="PF00593"/>
    </source>
</evidence>
<dbReference type="InterPro" id="IPR000531">
    <property type="entry name" value="Beta-barrel_TonB"/>
</dbReference>
<evidence type="ECO:0000256" key="6">
    <source>
        <dbReference type="ARBA" id="ARBA00023136"/>
    </source>
</evidence>
<reference evidence="9 10" key="1">
    <citation type="submission" date="2021-08" db="EMBL/GenBank/DDBJ databases">
        <title>Comparative Genomics Analysis of the Genus Qipengyuania Reveals Extensive Genetic Diversity and Metabolic Versatility, Including the Description of Fifteen Novel Species.</title>
        <authorList>
            <person name="Liu Y."/>
        </authorList>
    </citation>
    <scope>NUCLEOTIDE SEQUENCE [LARGE SCALE GENOMIC DNA]</scope>
    <source>
        <strain evidence="9 10">6D47A</strain>
    </source>
</reference>
<evidence type="ECO:0000256" key="5">
    <source>
        <dbReference type="ARBA" id="ARBA00023077"/>
    </source>
</evidence>
<keyword evidence="5" id="KW-0798">TonB box</keyword>
<dbReference type="InterPro" id="IPR039426">
    <property type="entry name" value="TonB-dep_rcpt-like"/>
</dbReference>
<evidence type="ECO:0000256" key="3">
    <source>
        <dbReference type="ARBA" id="ARBA00022452"/>
    </source>
</evidence>
<dbReference type="PANTHER" id="PTHR32552">
    <property type="entry name" value="FERRICHROME IRON RECEPTOR-RELATED"/>
    <property type="match status" value="1"/>
</dbReference>
<keyword evidence="10" id="KW-1185">Reference proteome</keyword>
<protein>
    <submittedName>
        <fullName evidence="9">TonB-dependent receptor</fullName>
    </submittedName>
</protein>
<organism evidence="9 10">
    <name type="scientific">Qipengyuania qiaonensis</name>
    <dbReference type="NCBI Taxonomy" id="2867240"/>
    <lineage>
        <taxon>Bacteria</taxon>
        <taxon>Pseudomonadati</taxon>
        <taxon>Pseudomonadota</taxon>
        <taxon>Alphaproteobacteria</taxon>
        <taxon>Sphingomonadales</taxon>
        <taxon>Erythrobacteraceae</taxon>
        <taxon>Qipengyuania</taxon>
    </lineage>
</organism>
<evidence type="ECO:0000256" key="1">
    <source>
        <dbReference type="ARBA" id="ARBA00004571"/>
    </source>
</evidence>
<name>A0ABS7J9P0_9SPHN</name>
<sequence>MAGVLSALPAGAWAQATENATTEAEDAFGYTVGDESVGIYDQSSVRGFDLEAAGNYRINGYYFVKSSGVSRLFVESTAVRIGYNTFGLAFPGPSGVVDYRLRDPKPGEHSLLTAGIDDDTRPYLELNLRHGDPDDRWSASFGVGGVVPAAGTDGATASSLIIAGTVRASLGKEGSAQVFAGEYAYRNQSGTRFGITEGQLPPRVERRRYLGQSWAEERGELRIAGVIVEQPIVPQIALAWIGTFSQSDPTRSYSQFFTEFDDDGEARSTIVASPQQRSTAWSGEARATWTGRSGQLAHRVILSGRLRRSRALFGGDSVIELGRVTPEGGVPRLPDPAFLAEAEADRTTAVDQWGAGLAYLGALGTHARVNLGLLKTDYRKTFEAPGGRSSNRSAPLLYNAGLMIRPAASLDVYASYSRGLEEAGTAPASAANRNAVLDAVLVTQAEIGVRHVLAPGLSAILAGFETTKPYAAIDPATNVFGLNGSVRHRGIEASLSGTIAQGLSMVAGGVFLDAEVIDEADGPGGNSARPVGVPQWRLVASANYAIASVPGLELDIGGRYTGALAATAGTIAGAEQTLLPAAFLLDAGVRYAMHLGEKTLTFRAQMLNLTNDYAWQTDGSSTLGYSPARRVRLAATLGF</sequence>
<evidence type="ECO:0000256" key="7">
    <source>
        <dbReference type="ARBA" id="ARBA00023237"/>
    </source>
</evidence>
<dbReference type="Gene3D" id="2.40.170.20">
    <property type="entry name" value="TonB-dependent receptor, beta-barrel domain"/>
    <property type="match status" value="1"/>
</dbReference>
<dbReference type="Pfam" id="PF00593">
    <property type="entry name" value="TonB_dep_Rec_b-barrel"/>
    <property type="match status" value="1"/>
</dbReference>
<evidence type="ECO:0000313" key="9">
    <source>
        <dbReference type="EMBL" id="MBX7484022.1"/>
    </source>
</evidence>
<dbReference type="InterPro" id="IPR036942">
    <property type="entry name" value="Beta-barrel_TonB_sf"/>
</dbReference>
<evidence type="ECO:0000256" key="4">
    <source>
        <dbReference type="ARBA" id="ARBA00022692"/>
    </source>
</evidence>
<dbReference type="PANTHER" id="PTHR32552:SF82">
    <property type="entry name" value="FCUA PROTEIN"/>
    <property type="match status" value="1"/>
</dbReference>
<comment type="subcellular location">
    <subcellularLocation>
        <location evidence="1">Cell outer membrane</location>
        <topology evidence="1">Multi-pass membrane protein</topology>
    </subcellularLocation>
</comment>
<keyword evidence="7" id="KW-0998">Cell outer membrane</keyword>
<keyword evidence="4" id="KW-0812">Transmembrane</keyword>
<keyword evidence="2" id="KW-0813">Transport</keyword>
<dbReference type="SUPFAM" id="SSF56935">
    <property type="entry name" value="Porins"/>
    <property type="match status" value="1"/>
</dbReference>
<dbReference type="EMBL" id="JAIGNO010000018">
    <property type="protein sequence ID" value="MBX7484022.1"/>
    <property type="molecule type" value="Genomic_DNA"/>
</dbReference>
<accession>A0ABS7J9P0</accession>
<keyword evidence="6" id="KW-0472">Membrane</keyword>
<keyword evidence="3" id="KW-1134">Transmembrane beta strand</keyword>
<dbReference type="Proteomes" id="UP000755104">
    <property type="component" value="Unassembled WGS sequence"/>
</dbReference>
<feature type="domain" description="TonB-dependent receptor-like beta-barrel" evidence="8">
    <location>
        <begin position="239"/>
        <end position="609"/>
    </location>
</feature>